<organism evidence="5 6">
    <name type="scientific">Streptomyces marincola</name>
    <dbReference type="NCBI Taxonomy" id="2878388"/>
    <lineage>
        <taxon>Bacteria</taxon>
        <taxon>Bacillati</taxon>
        <taxon>Actinomycetota</taxon>
        <taxon>Actinomycetes</taxon>
        <taxon>Kitasatosporales</taxon>
        <taxon>Streptomycetaceae</taxon>
        <taxon>Streptomyces</taxon>
    </lineage>
</organism>
<dbReference type="GO" id="GO:0046872">
    <property type="term" value="F:metal ion binding"/>
    <property type="evidence" value="ECO:0007669"/>
    <property type="project" value="UniProtKB-KW"/>
</dbReference>
<protein>
    <submittedName>
        <fullName evidence="5">Oligosaccharide deacetylase</fullName>
    </submittedName>
</protein>
<dbReference type="GO" id="GO:0016810">
    <property type="term" value="F:hydrolase activity, acting on carbon-nitrogen (but not peptide) bonds"/>
    <property type="evidence" value="ECO:0007669"/>
    <property type="project" value="InterPro"/>
</dbReference>
<accession>A0A1W7D6H8</accession>
<keyword evidence="1" id="KW-0479">Metal-binding</keyword>
<dbReference type="RefSeq" id="WP_086162419.1">
    <property type="nucleotide sequence ID" value="NZ_CP021121.1"/>
</dbReference>
<dbReference type="PROSITE" id="PS51677">
    <property type="entry name" value="NODB"/>
    <property type="match status" value="1"/>
</dbReference>
<dbReference type="OrthoDB" id="9763050at2"/>
<proteinExistence type="predicted"/>
<feature type="region of interest" description="Disordered" evidence="3">
    <location>
        <begin position="54"/>
        <end position="75"/>
    </location>
</feature>
<dbReference type="InterPro" id="IPR011330">
    <property type="entry name" value="Glyco_hydro/deAcase_b/a-brl"/>
</dbReference>
<dbReference type="InterPro" id="IPR002509">
    <property type="entry name" value="NODB_dom"/>
</dbReference>
<evidence type="ECO:0000313" key="5">
    <source>
        <dbReference type="EMBL" id="ARQ72567.1"/>
    </source>
</evidence>
<evidence type="ECO:0000259" key="4">
    <source>
        <dbReference type="PROSITE" id="PS51677"/>
    </source>
</evidence>
<evidence type="ECO:0000256" key="3">
    <source>
        <dbReference type="SAM" id="MobiDB-lite"/>
    </source>
</evidence>
<dbReference type="CDD" id="cd10917">
    <property type="entry name" value="CE4_NodB_like_6s_7s"/>
    <property type="match status" value="1"/>
</dbReference>
<name>A0A1W7D6H8_9ACTN</name>
<dbReference type="GO" id="GO:0005975">
    <property type="term" value="P:carbohydrate metabolic process"/>
    <property type="evidence" value="ECO:0007669"/>
    <property type="project" value="InterPro"/>
</dbReference>
<dbReference type="EMBL" id="CP021121">
    <property type="protein sequence ID" value="ARQ72567.1"/>
    <property type="molecule type" value="Genomic_DNA"/>
</dbReference>
<dbReference type="Proteomes" id="UP000194218">
    <property type="component" value="Chromosome"/>
</dbReference>
<evidence type="ECO:0000256" key="2">
    <source>
        <dbReference type="ARBA" id="ARBA00022801"/>
    </source>
</evidence>
<reference evidence="5 6" key="1">
    <citation type="submission" date="2017-05" db="EMBL/GenBank/DDBJ databases">
        <title>Complete genome sequence of Streptomyces sp. SCSIO 03032 revealed the diverse biosynthetic pathways for its bioactive secondary metabolites.</title>
        <authorList>
            <person name="Ma L."/>
            <person name="Zhu Y."/>
            <person name="Zhang W."/>
            <person name="Zhang G."/>
            <person name="Tian X."/>
            <person name="Zhang S."/>
            <person name="Zhang C."/>
        </authorList>
    </citation>
    <scope>NUCLEOTIDE SEQUENCE [LARGE SCALE GENOMIC DNA]</scope>
    <source>
        <strain evidence="5 6">SCSIO 03032</strain>
    </source>
</reference>
<evidence type="ECO:0000313" key="6">
    <source>
        <dbReference type="Proteomes" id="UP000194218"/>
    </source>
</evidence>
<dbReference type="Gene3D" id="3.20.20.370">
    <property type="entry name" value="Glycoside hydrolase/deacetylase"/>
    <property type="match status" value="1"/>
</dbReference>
<gene>
    <name evidence="5" type="ORF">CAG99_22185</name>
</gene>
<dbReference type="PANTHER" id="PTHR10587">
    <property type="entry name" value="GLYCOSYL TRANSFERASE-RELATED"/>
    <property type="match status" value="1"/>
</dbReference>
<dbReference type="InterPro" id="IPR050248">
    <property type="entry name" value="Polysacc_deacetylase_ArnD"/>
</dbReference>
<feature type="compositionally biased region" description="Low complexity" evidence="3">
    <location>
        <begin position="58"/>
        <end position="75"/>
    </location>
</feature>
<sequence>MSYDSSDKSYVPSVPRRTGLSRRVLLGAAAGVGLLALNRLLVDSAGVGGALGAGGADTGTPGRPDAAPGAAGARHAPGRVLAGSGRRLALTFDDGPHPTWTPQILGLLRQHGVPATFFVLGENAVWQPDLLRAIAADGHLVANHSYDHPRFDRLPRDEVRAQLGRTSEVIENALGAPPGWARAPYGLWTAVSLEICGELAMKPLDWSVDTDDWRRPGSAKIADNLMRRAHPGGIVLAHDGGGDRAQTVTALRDCLPRLRERGYELVRPA</sequence>
<dbReference type="SUPFAM" id="SSF88713">
    <property type="entry name" value="Glycoside hydrolase/deacetylase"/>
    <property type="match status" value="1"/>
</dbReference>
<evidence type="ECO:0000256" key="1">
    <source>
        <dbReference type="ARBA" id="ARBA00022723"/>
    </source>
</evidence>
<dbReference type="AlphaFoldDB" id="A0A1W7D6H8"/>
<dbReference type="Pfam" id="PF01522">
    <property type="entry name" value="Polysacc_deac_1"/>
    <property type="match status" value="1"/>
</dbReference>
<dbReference type="PANTHER" id="PTHR10587:SF133">
    <property type="entry name" value="CHITIN DEACETYLASE 1-RELATED"/>
    <property type="match status" value="1"/>
</dbReference>
<dbReference type="KEGG" id="smao:CAG99_22185"/>
<keyword evidence="2" id="KW-0378">Hydrolase</keyword>
<feature type="domain" description="NodB homology" evidence="4">
    <location>
        <begin position="86"/>
        <end position="266"/>
    </location>
</feature>
<keyword evidence="6" id="KW-1185">Reference proteome</keyword>
<dbReference type="GO" id="GO:0016020">
    <property type="term" value="C:membrane"/>
    <property type="evidence" value="ECO:0007669"/>
    <property type="project" value="TreeGrafter"/>
</dbReference>